<feature type="region of interest" description="Disordered" evidence="1">
    <location>
        <begin position="140"/>
        <end position="173"/>
    </location>
</feature>
<evidence type="ECO:0000256" key="1">
    <source>
        <dbReference type="SAM" id="MobiDB-lite"/>
    </source>
</evidence>
<sequence>MTSTEKLEKLQKQRREAIEALDPFLAHDSTLPEDIMMLMIYLNARPQHASKADLLPRDEIEERLDIIKKILDEQRLYLDDQTIQFTKLQLSAFLVMPLESLRQLIPGPFAPSELLDSFLFTIEPWLNFFLKGRWLQPNDNASAETSNVTPKKRKFDGSDDEYDPNTRRVGPDGKIRRNQAERNKCFDRDNEVCIITKAANPDVCHIVPFVVNVSEENRAITGKLKSIYAFMFGRAVEPKLQRLLANGLGCSDKSWNMICLNRQLHFWWAEARFGLKCLGITRHDELNSRIQVQFYWLPRHNGNPKEYARLEVNEVQEMLQGSRPCSISASRVESNRSIVSGQIFEMTMEHEEAANMKLMVDVQWALIRIAAMSGAAGAPELLDDPRDPDSDFQVRVRKLLERKEALSSLM</sequence>
<dbReference type="Pfam" id="PF13391">
    <property type="entry name" value="HNH_2"/>
    <property type="match status" value="1"/>
</dbReference>
<evidence type="ECO:0000313" key="4">
    <source>
        <dbReference type="Proteomes" id="UP000241818"/>
    </source>
</evidence>
<keyword evidence="4" id="KW-1185">Reference proteome</keyword>
<feature type="compositionally biased region" description="Basic and acidic residues" evidence="1">
    <location>
        <begin position="164"/>
        <end position="173"/>
    </location>
</feature>
<evidence type="ECO:0000259" key="2">
    <source>
        <dbReference type="Pfam" id="PF13391"/>
    </source>
</evidence>
<dbReference type="OrthoDB" id="5416097at2759"/>
<dbReference type="GeneID" id="36577065"/>
<dbReference type="RefSeq" id="XP_024724596.1">
    <property type="nucleotide sequence ID" value="XM_024868984.1"/>
</dbReference>
<proteinExistence type="predicted"/>
<protein>
    <recommendedName>
        <fullName evidence="2">HNH nuclease domain-containing protein</fullName>
    </recommendedName>
</protein>
<feature type="domain" description="HNH nuclease" evidence="2">
    <location>
        <begin position="193"/>
        <end position="275"/>
    </location>
</feature>
<reference evidence="3 4" key="1">
    <citation type="journal article" date="2018" name="New Phytol.">
        <title>Comparative genomics and transcriptomics depict ericoid mycorrhizal fungi as versatile saprotrophs and plant mutualists.</title>
        <authorList>
            <person name="Martino E."/>
            <person name="Morin E."/>
            <person name="Grelet G.A."/>
            <person name="Kuo A."/>
            <person name="Kohler A."/>
            <person name="Daghino S."/>
            <person name="Barry K.W."/>
            <person name="Cichocki N."/>
            <person name="Clum A."/>
            <person name="Dockter R.B."/>
            <person name="Hainaut M."/>
            <person name="Kuo R.C."/>
            <person name="LaButti K."/>
            <person name="Lindahl B.D."/>
            <person name="Lindquist E.A."/>
            <person name="Lipzen A."/>
            <person name="Khouja H.R."/>
            <person name="Magnuson J."/>
            <person name="Murat C."/>
            <person name="Ohm R.A."/>
            <person name="Singer S.W."/>
            <person name="Spatafora J.W."/>
            <person name="Wang M."/>
            <person name="Veneault-Fourrey C."/>
            <person name="Henrissat B."/>
            <person name="Grigoriev I.V."/>
            <person name="Martin F.M."/>
            <person name="Perotto S."/>
        </authorList>
    </citation>
    <scope>NUCLEOTIDE SEQUENCE [LARGE SCALE GENOMIC DNA]</scope>
    <source>
        <strain evidence="3 4">ATCC 22711</strain>
    </source>
</reference>
<accession>A0A2T3BCD6</accession>
<dbReference type="InterPro" id="IPR003615">
    <property type="entry name" value="HNH_nuc"/>
</dbReference>
<name>A0A2T3BCD6_AMORE</name>
<gene>
    <name evidence="3" type="ORF">M430DRAFT_62363</name>
</gene>
<dbReference type="EMBL" id="KZ679006">
    <property type="protein sequence ID" value="PSS27071.1"/>
    <property type="molecule type" value="Genomic_DNA"/>
</dbReference>
<dbReference type="Proteomes" id="UP000241818">
    <property type="component" value="Unassembled WGS sequence"/>
</dbReference>
<evidence type="ECO:0000313" key="3">
    <source>
        <dbReference type="EMBL" id="PSS27071.1"/>
    </source>
</evidence>
<organism evidence="3 4">
    <name type="scientific">Amorphotheca resinae ATCC 22711</name>
    <dbReference type="NCBI Taxonomy" id="857342"/>
    <lineage>
        <taxon>Eukaryota</taxon>
        <taxon>Fungi</taxon>
        <taxon>Dikarya</taxon>
        <taxon>Ascomycota</taxon>
        <taxon>Pezizomycotina</taxon>
        <taxon>Leotiomycetes</taxon>
        <taxon>Helotiales</taxon>
        <taxon>Amorphothecaceae</taxon>
        <taxon>Amorphotheca</taxon>
    </lineage>
</organism>
<dbReference type="AlphaFoldDB" id="A0A2T3BCD6"/>
<dbReference type="InParanoid" id="A0A2T3BCD6"/>
<feature type="compositionally biased region" description="Polar residues" evidence="1">
    <location>
        <begin position="140"/>
        <end position="149"/>
    </location>
</feature>